<reference evidence="2 3" key="1">
    <citation type="journal article" date="2017" name="Int. J. Parasitol.">
        <title>The genome of the protozoan parasite Cystoisospora suis and a reverse vaccinology approach to identify vaccine candidates.</title>
        <authorList>
            <person name="Palmieri N."/>
            <person name="Shrestha A."/>
            <person name="Ruttkowski B."/>
            <person name="Beck T."/>
            <person name="Vogl C."/>
            <person name="Tomley F."/>
            <person name="Blake D.P."/>
            <person name="Joachim A."/>
        </authorList>
    </citation>
    <scope>NUCLEOTIDE SEQUENCE [LARGE SCALE GENOMIC DNA]</scope>
    <source>
        <strain evidence="2 3">Wien I</strain>
    </source>
</reference>
<evidence type="ECO:0000256" key="1">
    <source>
        <dbReference type="SAM" id="MobiDB-lite"/>
    </source>
</evidence>
<feature type="non-terminal residue" evidence="2">
    <location>
        <position position="1"/>
    </location>
</feature>
<proteinExistence type="predicted"/>
<feature type="region of interest" description="Disordered" evidence="1">
    <location>
        <begin position="1"/>
        <end position="26"/>
    </location>
</feature>
<organism evidence="2 3">
    <name type="scientific">Cystoisospora suis</name>
    <dbReference type="NCBI Taxonomy" id="483139"/>
    <lineage>
        <taxon>Eukaryota</taxon>
        <taxon>Sar</taxon>
        <taxon>Alveolata</taxon>
        <taxon>Apicomplexa</taxon>
        <taxon>Conoidasida</taxon>
        <taxon>Coccidia</taxon>
        <taxon>Eucoccidiorida</taxon>
        <taxon>Eimeriorina</taxon>
        <taxon>Sarcocystidae</taxon>
        <taxon>Cystoisospora</taxon>
    </lineage>
</organism>
<dbReference type="Proteomes" id="UP000221165">
    <property type="component" value="Unassembled WGS sequence"/>
</dbReference>
<comment type="caution">
    <text evidence="2">The sequence shown here is derived from an EMBL/GenBank/DDBJ whole genome shotgun (WGS) entry which is preliminary data.</text>
</comment>
<gene>
    <name evidence="2" type="ORF">CSUI_008734</name>
</gene>
<evidence type="ECO:0000313" key="2">
    <source>
        <dbReference type="EMBL" id="PHJ17445.1"/>
    </source>
</evidence>
<protein>
    <submittedName>
        <fullName evidence="2">Uncharacterized protein</fullName>
    </submittedName>
</protein>
<dbReference type="GeneID" id="94432070"/>
<accession>A0A2C6KLS1</accession>
<sequence length="59" mass="6462">QRKAGQTDHGFGTNAPEREEAATREPNTVLRTVACLRLPTVARDLTFEVPLSVGVGNQW</sequence>
<dbReference type="VEuPathDB" id="ToxoDB:CSUI_008734"/>
<dbReference type="AlphaFoldDB" id="A0A2C6KLS1"/>
<dbReference type="RefSeq" id="XP_067919166.1">
    <property type="nucleotide sequence ID" value="XM_068068859.1"/>
</dbReference>
<dbReference type="EMBL" id="MIGC01004966">
    <property type="protein sequence ID" value="PHJ17445.1"/>
    <property type="molecule type" value="Genomic_DNA"/>
</dbReference>
<evidence type="ECO:0000313" key="3">
    <source>
        <dbReference type="Proteomes" id="UP000221165"/>
    </source>
</evidence>
<name>A0A2C6KLS1_9APIC</name>
<keyword evidence="3" id="KW-1185">Reference proteome</keyword>